<evidence type="ECO:0000313" key="3">
    <source>
        <dbReference type="Proteomes" id="UP000324222"/>
    </source>
</evidence>
<keyword evidence="1" id="KW-0732">Signal</keyword>
<name>A0A5B7JYU6_PORTR</name>
<proteinExistence type="predicted"/>
<evidence type="ECO:0000313" key="2">
    <source>
        <dbReference type="EMBL" id="MPC99775.1"/>
    </source>
</evidence>
<reference evidence="2 3" key="1">
    <citation type="submission" date="2019-05" db="EMBL/GenBank/DDBJ databases">
        <title>Another draft genome of Portunus trituberculatus and its Hox gene families provides insights of decapod evolution.</title>
        <authorList>
            <person name="Jeong J.-H."/>
            <person name="Song I."/>
            <person name="Kim S."/>
            <person name="Choi T."/>
            <person name="Kim D."/>
            <person name="Ryu S."/>
            <person name="Kim W."/>
        </authorList>
    </citation>
    <scope>NUCLEOTIDE SEQUENCE [LARGE SCALE GENOMIC DNA]</scope>
    <source>
        <tissue evidence="2">Muscle</tissue>
    </source>
</reference>
<feature type="signal peptide" evidence="1">
    <location>
        <begin position="1"/>
        <end position="18"/>
    </location>
</feature>
<dbReference type="Proteomes" id="UP000324222">
    <property type="component" value="Unassembled WGS sequence"/>
</dbReference>
<keyword evidence="3" id="KW-1185">Reference proteome</keyword>
<gene>
    <name evidence="2" type="ORF">E2C01_095210</name>
</gene>
<feature type="chain" id="PRO_5022710721" evidence="1">
    <location>
        <begin position="19"/>
        <end position="36"/>
    </location>
</feature>
<dbReference type="AlphaFoldDB" id="A0A5B7JYU6"/>
<sequence>MAIFIMGWCSLTALKVASAPISLKTPSPGPPSAVLR</sequence>
<comment type="caution">
    <text evidence="2">The sequence shown here is derived from an EMBL/GenBank/DDBJ whole genome shotgun (WGS) entry which is preliminary data.</text>
</comment>
<dbReference type="EMBL" id="VSRR010119822">
    <property type="protein sequence ID" value="MPC99775.1"/>
    <property type="molecule type" value="Genomic_DNA"/>
</dbReference>
<protein>
    <submittedName>
        <fullName evidence="2">Uncharacterized protein</fullName>
    </submittedName>
</protein>
<organism evidence="2 3">
    <name type="scientific">Portunus trituberculatus</name>
    <name type="common">Swimming crab</name>
    <name type="synonym">Neptunus trituberculatus</name>
    <dbReference type="NCBI Taxonomy" id="210409"/>
    <lineage>
        <taxon>Eukaryota</taxon>
        <taxon>Metazoa</taxon>
        <taxon>Ecdysozoa</taxon>
        <taxon>Arthropoda</taxon>
        <taxon>Crustacea</taxon>
        <taxon>Multicrustacea</taxon>
        <taxon>Malacostraca</taxon>
        <taxon>Eumalacostraca</taxon>
        <taxon>Eucarida</taxon>
        <taxon>Decapoda</taxon>
        <taxon>Pleocyemata</taxon>
        <taxon>Brachyura</taxon>
        <taxon>Eubrachyura</taxon>
        <taxon>Portunoidea</taxon>
        <taxon>Portunidae</taxon>
        <taxon>Portuninae</taxon>
        <taxon>Portunus</taxon>
    </lineage>
</organism>
<accession>A0A5B7JYU6</accession>
<evidence type="ECO:0000256" key="1">
    <source>
        <dbReference type="SAM" id="SignalP"/>
    </source>
</evidence>